<feature type="region of interest" description="Disordered" evidence="8">
    <location>
        <begin position="311"/>
        <end position="350"/>
    </location>
</feature>
<evidence type="ECO:0000313" key="9">
    <source>
        <dbReference type="EMBL" id="KAB5595516.1"/>
    </source>
</evidence>
<evidence type="ECO:0000256" key="7">
    <source>
        <dbReference type="ARBA" id="ARBA00023136"/>
    </source>
</evidence>
<keyword evidence="4" id="KW-0813">Transport</keyword>
<keyword evidence="6" id="KW-0333">Golgi apparatus</keyword>
<evidence type="ECO:0000256" key="4">
    <source>
        <dbReference type="ARBA" id="ARBA00022448"/>
    </source>
</evidence>
<organism evidence="9 10">
    <name type="scientific">Ceratobasidium theobromae</name>
    <dbReference type="NCBI Taxonomy" id="1582974"/>
    <lineage>
        <taxon>Eukaryota</taxon>
        <taxon>Fungi</taxon>
        <taxon>Dikarya</taxon>
        <taxon>Basidiomycota</taxon>
        <taxon>Agaricomycotina</taxon>
        <taxon>Agaricomycetes</taxon>
        <taxon>Cantharellales</taxon>
        <taxon>Ceratobasidiaceae</taxon>
        <taxon>Ceratobasidium</taxon>
    </lineage>
</organism>
<proteinExistence type="inferred from homology"/>
<name>A0A5N5QWH3_9AGAM</name>
<dbReference type="GO" id="GO:0006891">
    <property type="term" value="P:intra-Golgi vesicle-mediated transport"/>
    <property type="evidence" value="ECO:0007669"/>
    <property type="project" value="InterPro"/>
</dbReference>
<dbReference type="EMBL" id="SSOP01000008">
    <property type="protein sequence ID" value="KAB5595516.1"/>
    <property type="molecule type" value="Genomic_DNA"/>
</dbReference>
<dbReference type="OrthoDB" id="46189at2759"/>
<dbReference type="PANTHER" id="PTHR31658">
    <property type="entry name" value="CONSERVED OLIGOMERIC GOLGI COMPLEX SUBUNIT 1"/>
    <property type="match status" value="1"/>
</dbReference>
<evidence type="ECO:0000256" key="1">
    <source>
        <dbReference type="ARBA" id="ARBA00004395"/>
    </source>
</evidence>
<keyword evidence="7" id="KW-0472">Membrane</keyword>
<evidence type="ECO:0000256" key="3">
    <source>
        <dbReference type="ARBA" id="ARBA00020978"/>
    </source>
</evidence>
<reference evidence="9 10" key="1">
    <citation type="journal article" date="2019" name="Fungal Biol. Biotechnol.">
        <title>Draft genome sequence of fastidious pathogen Ceratobasidium theobromae, which causes vascular-streak dieback in Theobroma cacao.</title>
        <authorList>
            <person name="Ali S.S."/>
            <person name="Asman A."/>
            <person name="Shao J."/>
            <person name="Firmansyah A.P."/>
            <person name="Susilo A.W."/>
            <person name="Rosmana A."/>
            <person name="McMahon P."/>
            <person name="Junaid M."/>
            <person name="Guest D."/>
            <person name="Kheng T.Y."/>
            <person name="Meinhardt L.W."/>
            <person name="Bailey B.A."/>
        </authorList>
    </citation>
    <scope>NUCLEOTIDE SEQUENCE [LARGE SCALE GENOMIC DNA]</scope>
    <source>
        <strain evidence="9 10">CT2</strain>
    </source>
</reference>
<dbReference type="PANTHER" id="PTHR31658:SF0">
    <property type="entry name" value="CONSERVED OLIGOMERIC GOLGI COMPLEX SUBUNIT 1"/>
    <property type="match status" value="1"/>
</dbReference>
<accession>A0A5N5QWH3</accession>
<evidence type="ECO:0000256" key="6">
    <source>
        <dbReference type="ARBA" id="ARBA00023034"/>
    </source>
</evidence>
<evidence type="ECO:0000256" key="8">
    <source>
        <dbReference type="SAM" id="MobiDB-lite"/>
    </source>
</evidence>
<dbReference type="GO" id="GO:0015031">
    <property type="term" value="P:protein transport"/>
    <property type="evidence" value="ECO:0007669"/>
    <property type="project" value="UniProtKB-KW"/>
</dbReference>
<comment type="caution">
    <text evidence="9">The sequence shown here is derived from an EMBL/GenBank/DDBJ whole genome shotgun (WGS) entry which is preliminary data.</text>
</comment>
<gene>
    <name evidence="9" type="ORF">CTheo_977</name>
</gene>
<dbReference type="Pfam" id="PF08700">
    <property type="entry name" value="VPS51_Exo84_N"/>
    <property type="match status" value="1"/>
</dbReference>
<evidence type="ECO:0000256" key="2">
    <source>
        <dbReference type="ARBA" id="ARBA00006653"/>
    </source>
</evidence>
<feature type="compositionally biased region" description="Low complexity" evidence="8">
    <location>
        <begin position="331"/>
        <end position="341"/>
    </location>
</feature>
<keyword evidence="5" id="KW-0653">Protein transport</keyword>
<dbReference type="GO" id="GO:0000139">
    <property type="term" value="C:Golgi membrane"/>
    <property type="evidence" value="ECO:0007669"/>
    <property type="project" value="UniProtKB-SubCell"/>
</dbReference>
<comment type="similarity">
    <text evidence="2">Belongs to the COG1 family.</text>
</comment>
<evidence type="ECO:0000256" key="5">
    <source>
        <dbReference type="ARBA" id="ARBA00022927"/>
    </source>
</evidence>
<sequence length="963" mass="106056">MLRPPKLRPSDSIPEVETGHPLVKSPGSYTSPDNYKSTLFGTAINGGKGKPIDLDYSRMDPDDMFVHHSVAEIRAIRARLLADADGKREELRQMVGERYRDLLHASTAITNMAGTSERVVGTLVEMRDSCTNILHLNESPRARHRSIPGGKATKSQEDVHLKTLQILSAHLKLLLDSPEHLWRWLEKRQFLHAAWLFLLARTVYRKLSKSPDGDDSEEEELETGDINWSRHGIEVMEQFPIASRQWDAIGQFRPQIVHKATQALREADMSHRETAETLIAILLLDALSITRTRGLFLSQRSKTLTTLLNPSLNTSRRGISPNRAQNRKATAALLSPAASPSRSPPSPSAQLLKTPISATAVHFKTERKTVRGVVKTFRAAISLVGGTVATAGVIYGANGLLAQIITDIQTDMTPNDPPPTAAQLQFTVTGGTRPSSQITKSLTTPQILHSLPSASLLLRFLPSSIIRYTPYVSTDPDRSGTLEATETEKDLDAWLNDALEALAAPARTWLRKLDSIHSVWAVRGSVVNGIMSLEVTNEVKKKMSQAIEAAFVSRVTEVWENRLESIEAIVGNALSRAVALLEGSGEGDSTKGETSGIQIPTSRLKLPLVRVEGSGDASFRMFETTLKNRASRRTPLLDSLLSEMEMVARDLHEELILTSGEGAASEINARLISTYQPRAGETCMRVVNILSSALDHTTLDKTSRKVEIAVFIGRLANALVTHSSFITNLSCSRDAAEVATGNFKDLHRKSLHIWSLQASANALEIYQSAFRAYSSNDITLILRPSSQLMSALMSLMSFVDSLGMTLVQLRDEGTLKSLLTDFENLLGTGIPVGHAPDQVIWDLMFLREIQQVLKADTKNDAQSPEDNNMSKGIIDSHLKEYSTDKLESVKSTVRDQLTRSQLLLSTLLDARTIPTTKLTQNRTQNAFLPLGVPPAETDFRSALDLVKPCQRFGMLPVVNTQVR</sequence>
<feature type="region of interest" description="Disordered" evidence="8">
    <location>
        <begin position="1"/>
        <end position="31"/>
    </location>
</feature>
<dbReference type="InterPro" id="IPR033370">
    <property type="entry name" value="COG1"/>
</dbReference>
<keyword evidence="10" id="KW-1185">Reference proteome</keyword>
<dbReference type="GO" id="GO:0017119">
    <property type="term" value="C:Golgi transport complex"/>
    <property type="evidence" value="ECO:0007669"/>
    <property type="project" value="InterPro"/>
</dbReference>
<protein>
    <recommendedName>
        <fullName evidence="3">Conserved oligomeric Golgi complex subunit 1</fullName>
    </recommendedName>
</protein>
<comment type="subcellular location">
    <subcellularLocation>
        <location evidence="1">Golgi apparatus membrane</location>
        <topology evidence="1">Peripheral membrane protein</topology>
    </subcellularLocation>
</comment>
<evidence type="ECO:0000313" key="10">
    <source>
        <dbReference type="Proteomes" id="UP000383932"/>
    </source>
</evidence>
<dbReference type="AlphaFoldDB" id="A0A5N5QWH3"/>
<dbReference type="Proteomes" id="UP000383932">
    <property type="component" value="Unassembled WGS sequence"/>
</dbReference>